<dbReference type="InterPro" id="IPR029032">
    <property type="entry name" value="AhpD-like"/>
</dbReference>
<feature type="domain" description="Carboxymuconolactone decarboxylase-like" evidence="1">
    <location>
        <begin position="63"/>
        <end position="132"/>
    </location>
</feature>
<dbReference type="SUPFAM" id="SSF69118">
    <property type="entry name" value="AhpD-like"/>
    <property type="match status" value="1"/>
</dbReference>
<dbReference type="GO" id="GO:0051920">
    <property type="term" value="F:peroxiredoxin activity"/>
    <property type="evidence" value="ECO:0007669"/>
    <property type="project" value="InterPro"/>
</dbReference>
<sequence>MHTEDELLTPTKGWQSTNTMHIAPVSPENANLLQRILLWAIERFGKLKAANLWLLMMNNMRLLRGMLGFASKLMPFGELDRRDTELAILRVAWLCRSRYEWGQHVDIGTRAGLTKEEIRRIPEGPNASDWTPKQRLILKACDELISDHIVAEDTWSGLSAEFSARHQVELLMLICWYQGLAGVLNSSGIPLDAELEKTLKKYTAR</sequence>
<protein>
    <recommendedName>
        <fullName evidence="1">Carboxymuconolactone decarboxylase-like domain-containing protein</fullName>
    </recommendedName>
</protein>
<dbReference type="Pfam" id="PF02627">
    <property type="entry name" value="CMD"/>
    <property type="match status" value="1"/>
</dbReference>
<gene>
    <name evidence="2" type="ORF">MGWOODY_Tha2746</name>
</gene>
<dbReference type="InterPro" id="IPR003779">
    <property type="entry name" value="CMD-like"/>
</dbReference>
<dbReference type="PANTHER" id="PTHR34846">
    <property type="entry name" value="4-CARBOXYMUCONOLACTONE DECARBOXYLASE FAMILY PROTEIN (AFU_ORTHOLOGUE AFUA_6G11590)"/>
    <property type="match status" value="1"/>
</dbReference>
<organism evidence="2">
    <name type="scientific">hydrothermal vent metagenome</name>
    <dbReference type="NCBI Taxonomy" id="652676"/>
    <lineage>
        <taxon>unclassified sequences</taxon>
        <taxon>metagenomes</taxon>
        <taxon>ecological metagenomes</taxon>
    </lineage>
</organism>
<dbReference type="PANTHER" id="PTHR34846:SF5">
    <property type="entry name" value="CARBOXYMUCONOLACTONE DECARBOXYLASE-LIKE DOMAIN-CONTAINING PROTEIN"/>
    <property type="match status" value="1"/>
</dbReference>
<dbReference type="Gene3D" id="1.20.1290.10">
    <property type="entry name" value="AhpD-like"/>
    <property type="match status" value="1"/>
</dbReference>
<proteinExistence type="predicted"/>
<evidence type="ECO:0000313" key="2">
    <source>
        <dbReference type="EMBL" id="CUS41822.1"/>
    </source>
</evidence>
<name>A0A161KE09_9ZZZZ</name>
<reference evidence="2" key="1">
    <citation type="submission" date="2015-10" db="EMBL/GenBank/DDBJ databases">
        <authorList>
            <person name="Gilbert D.G."/>
        </authorList>
    </citation>
    <scope>NUCLEOTIDE SEQUENCE</scope>
</reference>
<dbReference type="AlphaFoldDB" id="A0A161KE09"/>
<accession>A0A161KE09</accession>
<dbReference type="EMBL" id="CZQC01000054">
    <property type="protein sequence ID" value="CUS41822.1"/>
    <property type="molecule type" value="Genomic_DNA"/>
</dbReference>
<evidence type="ECO:0000259" key="1">
    <source>
        <dbReference type="Pfam" id="PF02627"/>
    </source>
</evidence>